<proteinExistence type="predicted"/>
<dbReference type="OrthoDB" id="2496884at2759"/>
<dbReference type="Proteomes" id="UP000765509">
    <property type="component" value="Unassembled WGS sequence"/>
</dbReference>
<evidence type="ECO:0000313" key="1">
    <source>
        <dbReference type="EMBL" id="MBW0494888.1"/>
    </source>
</evidence>
<organism evidence="1 2">
    <name type="scientific">Austropuccinia psidii MF-1</name>
    <dbReference type="NCBI Taxonomy" id="1389203"/>
    <lineage>
        <taxon>Eukaryota</taxon>
        <taxon>Fungi</taxon>
        <taxon>Dikarya</taxon>
        <taxon>Basidiomycota</taxon>
        <taxon>Pucciniomycotina</taxon>
        <taxon>Pucciniomycetes</taxon>
        <taxon>Pucciniales</taxon>
        <taxon>Sphaerophragmiaceae</taxon>
        <taxon>Austropuccinia</taxon>
    </lineage>
</organism>
<evidence type="ECO:0000313" key="2">
    <source>
        <dbReference type="Proteomes" id="UP000765509"/>
    </source>
</evidence>
<protein>
    <submittedName>
        <fullName evidence="1">Uncharacterized protein</fullName>
    </submittedName>
</protein>
<reference evidence="1" key="1">
    <citation type="submission" date="2021-03" db="EMBL/GenBank/DDBJ databases">
        <title>Draft genome sequence of rust myrtle Austropuccinia psidii MF-1, a brazilian biotype.</title>
        <authorList>
            <person name="Quecine M.C."/>
            <person name="Pachon D.M.R."/>
            <person name="Bonatelli M.L."/>
            <person name="Correr F.H."/>
            <person name="Franceschini L.M."/>
            <person name="Leite T.F."/>
            <person name="Margarido G.R.A."/>
            <person name="Almeida C.A."/>
            <person name="Ferrarezi J.A."/>
            <person name="Labate C.A."/>
        </authorList>
    </citation>
    <scope>NUCLEOTIDE SEQUENCE</scope>
    <source>
        <strain evidence="1">MF-1</strain>
    </source>
</reference>
<sequence>MLNQVESFTSYLYKYCDRLTRTQIKGPSSKLIRKHLLLEPVPSPSVDARLLDPPAYETPLPPPSYHSITGRLCLIDRNDHTFKIYQADLLSLENEWYQRTRMKADCLKTVPGGPQMSPRRIQHMRELFMSIVEHQPCLSQPGKPSCDCRILRWMKLKQEWLEVMYLLGNPC</sequence>
<name>A0A9Q3H7H9_9BASI</name>
<keyword evidence="2" id="KW-1185">Reference proteome</keyword>
<gene>
    <name evidence="1" type="ORF">O181_034603</name>
</gene>
<accession>A0A9Q3H7H9</accession>
<comment type="caution">
    <text evidence="1">The sequence shown here is derived from an EMBL/GenBank/DDBJ whole genome shotgun (WGS) entry which is preliminary data.</text>
</comment>
<dbReference type="EMBL" id="AVOT02012808">
    <property type="protein sequence ID" value="MBW0494888.1"/>
    <property type="molecule type" value="Genomic_DNA"/>
</dbReference>
<dbReference type="AlphaFoldDB" id="A0A9Q3H7H9"/>